<name>A0A8J6P6I9_9GAMM</name>
<dbReference type="AlphaFoldDB" id="A0A8J6P6I9"/>
<accession>A0A8J6P6I9</accession>
<organism evidence="1 2">
    <name type="scientific">Candidatus Thiopontia autotrophica</name>
    <dbReference type="NCBI Taxonomy" id="2841688"/>
    <lineage>
        <taxon>Bacteria</taxon>
        <taxon>Pseudomonadati</taxon>
        <taxon>Pseudomonadota</taxon>
        <taxon>Gammaproteobacteria</taxon>
        <taxon>Candidatus Thiopontia</taxon>
    </lineage>
</organism>
<dbReference type="Proteomes" id="UP000654401">
    <property type="component" value="Unassembled WGS sequence"/>
</dbReference>
<comment type="caution">
    <text evidence="1">The sequence shown here is derived from an EMBL/GenBank/DDBJ whole genome shotgun (WGS) entry which is preliminary data.</text>
</comment>
<evidence type="ECO:0000313" key="2">
    <source>
        <dbReference type="Proteomes" id="UP000654401"/>
    </source>
</evidence>
<proteinExistence type="predicted"/>
<dbReference type="EMBL" id="JACNFK010000005">
    <property type="protein sequence ID" value="MBC8518817.1"/>
    <property type="molecule type" value="Genomic_DNA"/>
</dbReference>
<reference evidence="1 2" key="1">
    <citation type="submission" date="2020-08" db="EMBL/GenBank/DDBJ databases">
        <title>Bridging the membrane lipid divide: bacteria of the FCB group superphylum have the potential to synthesize archaeal ether lipids.</title>
        <authorList>
            <person name="Villanueva L."/>
            <person name="Von Meijenfeldt F.A.B."/>
            <person name="Westbye A.B."/>
            <person name="Yadav S."/>
            <person name="Hopmans E.C."/>
            <person name="Dutilh B.E."/>
            <person name="Sinninghe Damste J.S."/>
        </authorList>
    </citation>
    <scope>NUCLEOTIDE SEQUENCE [LARGE SCALE GENOMIC DNA]</scope>
    <source>
        <strain evidence="1">NIOZ-UU100</strain>
    </source>
</reference>
<evidence type="ECO:0000313" key="1">
    <source>
        <dbReference type="EMBL" id="MBC8518817.1"/>
    </source>
</evidence>
<sequence length="79" mass="8871">MRRSEKKKSGPRRTIQVWGVELYDGTKVNAGDELSDGRHIVSVYNLGGKDGEGYKMVFADNSEEFVYTDQVAVGNPRFN</sequence>
<gene>
    <name evidence="1" type="ORF">H8D24_00220</name>
</gene>
<protein>
    <submittedName>
        <fullName evidence="1">Uncharacterized protein</fullName>
    </submittedName>
</protein>